<feature type="region of interest" description="Disordered" evidence="1">
    <location>
        <begin position="380"/>
        <end position="473"/>
    </location>
</feature>
<comment type="caution">
    <text evidence="2">The sequence shown here is derived from an EMBL/GenBank/DDBJ whole genome shotgun (WGS) entry which is preliminary data.</text>
</comment>
<gene>
    <name evidence="2" type="ORF">IZO911_LOCUS30795</name>
    <name evidence="3" type="ORF">KXQ929_LOCUS21130</name>
</gene>
<dbReference type="Proteomes" id="UP000663860">
    <property type="component" value="Unassembled WGS sequence"/>
</dbReference>
<dbReference type="EMBL" id="CAJOBB010001529">
    <property type="protein sequence ID" value="CAF3869607.1"/>
    <property type="molecule type" value="Genomic_DNA"/>
</dbReference>
<feature type="compositionally biased region" description="Polar residues" evidence="1">
    <location>
        <begin position="381"/>
        <end position="393"/>
    </location>
</feature>
<organism evidence="2 4">
    <name type="scientific">Adineta steineri</name>
    <dbReference type="NCBI Taxonomy" id="433720"/>
    <lineage>
        <taxon>Eukaryota</taxon>
        <taxon>Metazoa</taxon>
        <taxon>Spiralia</taxon>
        <taxon>Gnathifera</taxon>
        <taxon>Rotifera</taxon>
        <taxon>Eurotatoria</taxon>
        <taxon>Bdelloidea</taxon>
        <taxon>Adinetida</taxon>
        <taxon>Adinetidae</taxon>
        <taxon>Adineta</taxon>
    </lineage>
</organism>
<name>A0A814ZC09_9BILA</name>
<protein>
    <submittedName>
        <fullName evidence="2">Uncharacterized protein</fullName>
    </submittedName>
</protein>
<evidence type="ECO:0000256" key="1">
    <source>
        <dbReference type="SAM" id="MobiDB-lite"/>
    </source>
</evidence>
<dbReference type="EMBL" id="CAJNOE010000488">
    <property type="protein sequence ID" value="CAF1241015.1"/>
    <property type="molecule type" value="Genomic_DNA"/>
</dbReference>
<reference evidence="2" key="1">
    <citation type="submission" date="2021-02" db="EMBL/GenBank/DDBJ databases">
        <authorList>
            <person name="Nowell W R."/>
        </authorList>
    </citation>
    <scope>NUCLEOTIDE SEQUENCE</scope>
</reference>
<feature type="compositionally biased region" description="Polar residues" evidence="1">
    <location>
        <begin position="418"/>
        <end position="432"/>
    </location>
</feature>
<sequence>MVIEQKWYLGKPSLFTQYRIRIANELRLAQQHEHCNSLHREIALVEEDIAQILKQITPIDFAQINEKLNSCITSCQTEQKRTLKEYTRVKKQLIHLAPKLLIGNAYFRARYNEIPIQTQPVNIKKRRKRLKLTIEQQWKKGIGDAYHKLQIQRDKEIIPKHNEFVNISIPIEPLPITNDYPIDDPPILTENIIDEIKEHEFVPPLPPPPLNEIIIPFQTPPSITCRSPPSDRLHLAIDDTIVKPHRLVNKTLGNITQMSFHIDPDQCSSPKPEDRKKKTKLKNLMLPPVPPQAPLFSSTAIFDTHAFFTQTTNKAKKQKKKIDIARQPVIMTTNDIPKKKIRTKKSSPYDFQDDDNMTLSRSKGTKLLTDDIITARFAKNSHYQSHQTSVASTKSSKSHHKSNEREHKKKKKNILGIGTSSSPLISSTNLTLSPGRLSTDDKDNDDDYEMKSSLSRRCNRTKTTTKCRRTRVK</sequence>
<accession>A0A814ZC09</accession>
<evidence type="ECO:0000313" key="2">
    <source>
        <dbReference type="EMBL" id="CAF1241015.1"/>
    </source>
</evidence>
<dbReference type="AlphaFoldDB" id="A0A814ZC09"/>
<evidence type="ECO:0000313" key="3">
    <source>
        <dbReference type="EMBL" id="CAF3869607.1"/>
    </source>
</evidence>
<feature type="compositionally biased region" description="Basic residues" evidence="1">
    <location>
        <begin position="457"/>
        <end position="473"/>
    </location>
</feature>
<proteinExistence type="predicted"/>
<dbReference type="Proteomes" id="UP000663868">
    <property type="component" value="Unassembled WGS sequence"/>
</dbReference>
<evidence type="ECO:0000313" key="4">
    <source>
        <dbReference type="Proteomes" id="UP000663860"/>
    </source>
</evidence>